<dbReference type="AlphaFoldDB" id="A0A381W430"/>
<evidence type="ECO:0000313" key="1">
    <source>
        <dbReference type="EMBL" id="SVA47101.1"/>
    </source>
</evidence>
<proteinExistence type="predicted"/>
<reference evidence="1" key="1">
    <citation type="submission" date="2018-05" db="EMBL/GenBank/DDBJ databases">
        <authorList>
            <person name="Lanie J.A."/>
            <person name="Ng W.-L."/>
            <person name="Kazmierczak K.M."/>
            <person name="Andrzejewski T.M."/>
            <person name="Davidsen T.M."/>
            <person name="Wayne K.J."/>
            <person name="Tettelin H."/>
            <person name="Glass J.I."/>
            <person name="Rusch D."/>
            <person name="Podicherti R."/>
            <person name="Tsui H.-C.T."/>
            <person name="Winkler M.E."/>
        </authorList>
    </citation>
    <scope>NUCLEOTIDE SEQUENCE</scope>
</reference>
<accession>A0A381W430</accession>
<gene>
    <name evidence="1" type="ORF">METZ01_LOCUS99955</name>
</gene>
<protein>
    <submittedName>
        <fullName evidence="1">Uncharacterized protein</fullName>
    </submittedName>
</protein>
<organism evidence="1">
    <name type="scientific">marine metagenome</name>
    <dbReference type="NCBI Taxonomy" id="408172"/>
    <lineage>
        <taxon>unclassified sequences</taxon>
        <taxon>metagenomes</taxon>
        <taxon>ecological metagenomes</taxon>
    </lineage>
</organism>
<name>A0A381W430_9ZZZZ</name>
<sequence length="27" mass="2944">MVWKHPMALHHPMLTAVAESPGMGLDS</sequence>
<dbReference type="EMBL" id="UINC01010602">
    <property type="protein sequence ID" value="SVA47101.1"/>
    <property type="molecule type" value="Genomic_DNA"/>
</dbReference>